<keyword evidence="2" id="KW-1185">Reference proteome</keyword>
<evidence type="ECO:0000313" key="1">
    <source>
        <dbReference type="EMBL" id="PWK09004.1"/>
    </source>
</evidence>
<dbReference type="AlphaFoldDB" id="A0A316D643"/>
<sequence length="123" mass="14443">MKQFLKGEAKIQSRRLFDEDRYGLGDSTAEFAKQVLEWSRRSSLTYNFNSVMNSFPCRISEIDNVNGEKGIGEKLRKFLNKHWGDEGKRTMIHRIFREHNLAIIESETKQKTKMIAWADDPFV</sequence>
<proteinExistence type="predicted"/>
<organism evidence="1 2">
    <name type="scientific">Tumebacillus permanentifrigoris</name>
    <dbReference type="NCBI Taxonomy" id="378543"/>
    <lineage>
        <taxon>Bacteria</taxon>
        <taxon>Bacillati</taxon>
        <taxon>Bacillota</taxon>
        <taxon>Bacilli</taxon>
        <taxon>Bacillales</taxon>
        <taxon>Alicyclobacillaceae</taxon>
        <taxon>Tumebacillus</taxon>
    </lineage>
</organism>
<evidence type="ECO:0000313" key="2">
    <source>
        <dbReference type="Proteomes" id="UP000245634"/>
    </source>
</evidence>
<accession>A0A316D643</accession>
<protein>
    <submittedName>
        <fullName evidence="1">Uncharacterized protein</fullName>
    </submittedName>
</protein>
<reference evidence="1 2" key="1">
    <citation type="submission" date="2018-05" db="EMBL/GenBank/DDBJ databases">
        <title>Genomic Encyclopedia of Type Strains, Phase IV (KMG-IV): sequencing the most valuable type-strain genomes for metagenomic binning, comparative biology and taxonomic classification.</title>
        <authorList>
            <person name="Goeker M."/>
        </authorList>
    </citation>
    <scope>NUCLEOTIDE SEQUENCE [LARGE SCALE GENOMIC DNA]</scope>
    <source>
        <strain evidence="1 2">DSM 18773</strain>
    </source>
</reference>
<dbReference type="EMBL" id="QGGL01000014">
    <property type="protein sequence ID" value="PWK09004.1"/>
    <property type="molecule type" value="Genomic_DNA"/>
</dbReference>
<comment type="caution">
    <text evidence="1">The sequence shown here is derived from an EMBL/GenBank/DDBJ whole genome shotgun (WGS) entry which is preliminary data.</text>
</comment>
<dbReference type="Proteomes" id="UP000245634">
    <property type="component" value="Unassembled WGS sequence"/>
</dbReference>
<gene>
    <name evidence="1" type="ORF">C7459_11470</name>
</gene>
<name>A0A316D643_9BACL</name>